<proteinExistence type="predicted"/>
<organism evidence="1 2">
    <name type="scientific">Pluteus cervinus</name>
    <dbReference type="NCBI Taxonomy" id="181527"/>
    <lineage>
        <taxon>Eukaryota</taxon>
        <taxon>Fungi</taxon>
        <taxon>Dikarya</taxon>
        <taxon>Basidiomycota</taxon>
        <taxon>Agaricomycotina</taxon>
        <taxon>Agaricomycetes</taxon>
        <taxon>Agaricomycetidae</taxon>
        <taxon>Agaricales</taxon>
        <taxon>Pluteineae</taxon>
        <taxon>Pluteaceae</taxon>
        <taxon>Pluteus</taxon>
    </lineage>
</organism>
<evidence type="ECO:0000313" key="1">
    <source>
        <dbReference type="EMBL" id="TFK72791.1"/>
    </source>
</evidence>
<accession>A0ACD3B4G9</accession>
<evidence type="ECO:0000313" key="2">
    <source>
        <dbReference type="Proteomes" id="UP000308600"/>
    </source>
</evidence>
<name>A0ACD3B4G9_9AGAR</name>
<gene>
    <name evidence="1" type="ORF">BDN72DRAFT_894434</name>
</gene>
<sequence length="395" mass="45155">MPDYLPTDVVYSIVSFFPNDRATLRACSQVCWTFKDPSQELLFSCITLTNLRITQLRNISSSPRLSAHVRAITFTLPDWGLSLDSVRGLLSNLPNIRTLIFNPGSRIAYFMPVLIELQPQMKVEHIESEGCKGLPLKLLRIYPHLSRLALSNASITDLTEAVLSLQESPAVMHDTVLPQTQSSPRPKLQVLTGRDYRVRTGEKPLSHYLFPWLSHSSSSLDISELQHLDWRCNNSREWKILLGFILSLSHTLRGLVLHIDLYSANISLATFSNLRLLHFRLEFVVEEDKVIQQQNFVFQITSTLPASNHLERIEIVIQLHPLCPDSIYQDAWQSLDLLLSQERFPHLIGVQIHLNIGYVRTQKLLDYVERTTQSLLACFCQMGERGKIRIFGDVD</sequence>
<dbReference type="EMBL" id="ML208281">
    <property type="protein sequence ID" value="TFK72791.1"/>
    <property type="molecule type" value="Genomic_DNA"/>
</dbReference>
<keyword evidence="2" id="KW-1185">Reference proteome</keyword>
<protein>
    <submittedName>
        <fullName evidence="1">Uncharacterized protein</fullName>
    </submittedName>
</protein>
<dbReference type="Proteomes" id="UP000308600">
    <property type="component" value="Unassembled WGS sequence"/>
</dbReference>
<reference evidence="1 2" key="1">
    <citation type="journal article" date="2019" name="Nat. Ecol. Evol.">
        <title>Megaphylogeny resolves global patterns of mushroom evolution.</title>
        <authorList>
            <person name="Varga T."/>
            <person name="Krizsan K."/>
            <person name="Foldi C."/>
            <person name="Dima B."/>
            <person name="Sanchez-Garcia M."/>
            <person name="Sanchez-Ramirez S."/>
            <person name="Szollosi G.J."/>
            <person name="Szarkandi J.G."/>
            <person name="Papp V."/>
            <person name="Albert L."/>
            <person name="Andreopoulos W."/>
            <person name="Angelini C."/>
            <person name="Antonin V."/>
            <person name="Barry K.W."/>
            <person name="Bougher N.L."/>
            <person name="Buchanan P."/>
            <person name="Buyck B."/>
            <person name="Bense V."/>
            <person name="Catcheside P."/>
            <person name="Chovatia M."/>
            <person name="Cooper J."/>
            <person name="Damon W."/>
            <person name="Desjardin D."/>
            <person name="Finy P."/>
            <person name="Geml J."/>
            <person name="Haridas S."/>
            <person name="Hughes K."/>
            <person name="Justo A."/>
            <person name="Karasinski D."/>
            <person name="Kautmanova I."/>
            <person name="Kiss B."/>
            <person name="Kocsube S."/>
            <person name="Kotiranta H."/>
            <person name="LaButti K.M."/>
            <person name="Lechner B.E."/>
            <person name="Liimatainen K."/>
            <person name="Lipzen A."/>
            <person name="Lukacs Z."/>
            <person name="Mihaltcheva S."/>
            <person name="Morgado L.N."/>
            <person name="Niskanen T."/>
            <person name="Noordeloos M.E."/>
            <person name="Ohm R.A."/>
            <person name="Ortiz-Santana B."/>
            <person name="Ovrebo C."/>
            <person name="Racz N."/>
            <person name="Riley R."/>
            <person name="Savchenko A."/>
            <person name="Shiryaev A."/>
            <person name="Soop K."/>
            <person name="Spirin V."/>
            <person name="Szebenyi C."/>
            <person name="Tomsovsky M."/>
            <person name="Tulloss R.E."/>
            <person name="Uehling J."/>
            <person name="Grigoriev I.V."/>
            <person name="Vagvolgyi C."/>
            <person name="Papp T."/>
            <person name="Martin F.M."/>
            <person name="Miettinen O."/>
            <person name="Hibbett D.S."/>
            <person name="Nagy L.G."/>
        </authorList>
    </citation>
    <scope>NUCLEOTIDE SEQUENCE [LARGE SCALE GENOMIC DNA]</scope>
    <source>
        <strain evidence="1 2">NL-1719</strain>
    </source>
</reference>